<reference evidence="3" key="1">
    <citation type="submission" date="2022-11" db="UniProtKB">
        <authorList>
            <consortium name="WormBaseParasite"/>
        </authorList>
    </citation>
    <scope>IDENTIFICATION</scope>
</reference>
<sequence>MMPVYENRTLALQYGRDILTLQYPAYVSWIILSILNILAGGKLMINDWSSMHKNLKIYLKAAVFCDFSCTVTFLVQASYYCLIFLDQGRAFWTPNPIECFKSLCIQGFFMEACTKLLFVACFDRFLYHFAPNCYAYMSTIYAYSIIVKVGLTEILSLLIGYHFKPDYLTGVFLPICTWELSWAFDAEKIVRIREWVMFLTRICPLVFLLPSLFYILRRRKEDKERDDEEKETKNDHLETKEIGLLICMIFWKFAMFASRRAITRFSEHFSGRESVMDAFGEPLNMNFCIICYFLINFWPSYEIK</sequence>
<evidence type="ECO:0000256" key="1">
    <source>
        <dbReference type="SAM" id="Phobius"/>
    </source>
</evidence>
<organism evidence="2 3">
    <name type="scientific">Romanomermis culicivorax</name>
    <name type="common">Nematode worm</name>
    <dbReference type="NCBI Taxonomy" id="13658"/>
    <lineage>
        <taxon>Eukaryota</taxon>
        <taxon>Metazoa</taxon>
        <taxon>Ecdysozoa</taxon>
        <taxon>Nematoda</taxon>
        <taxon>Enoplea</taxon>
        <taxon>Dorylaimia</taxon>
        <taxon>Mermithida</taxon>
        <taxon>Mermithoidea</taxon>
        <taxon>Mermithidae</taxon>
        <taxon>Romanomermis</taxon>
    </lineage>
</organism>
<feature type="transmembrane region" description="Helical" evidence="1">
    <location>
        <begin position="57"/>
        <end position="85"/>
    </location>
</feature>
<feature type="transmembrane region" description="Helical" evidence="1">
    <location>
        <begin position="139"/>
        <end position="161"/>
    </location>
</feature>
<keyword evidence="1" id="KW-1133">Transmembrane helix</keyword>
<feature type="transmembrane region" description="Helical" evidence="1">
    <location>
        <begin position="105"/>
        <end position="127"/>
    </location>
</feature>
<feature type="transmembrane region" description="Helical" evidence="1">
    <location>
        <begin position="242"/>
        <end position="262"/>
    </location>
</feature>
<feature type="transmembrane region" description="Helical" evidence="1">
    <location>
        <begin position="283"/>
        <end position="301"/>
    </location>
</feature>
<evidence type="ECO:0000313" key="2">
    <source>
        <dbReference type="Proteomes" id="UP000887565"/>
    </source>
</evidence>
<evidence type="ECO:0000313" key="3">
    <source>
        <dbReference type="WBParaSite" id="nRc.2.0.1.t09821-RA"/>
    </source>
</evidence>
<protein>
    <submittedName>
        <fullName evidence="3">G-protein coupled receptors family 1 profile domain-containing protein</fullName>
    </submittedName>
</protein>
<feature type="transmembrane region" description="Helical" evidence="1">
    <location>
        <begin position="196"/>
        <end position="216"/>
    </location>
</feature>
<keyword evidence="1" id="KW-0472">Membrane</keyword>
<dbReference type="WBParaSite" id="nRc.2.0.1.t09821-RA">
    <property type="protein sequence ID" value="nRc.2.0.1.t09821-RA"/>
    <property type="gene ID" value="nRc.2.0.1.g09821"/>
</dbReference>
<proteinExistence type="predicted"/>
<feature type="transmembrane region" description="Helical" evidence="1">
    <location>
        <begin position="26"/>
        <end position="45"/>
    </location>
</feature>
<keyword evidence="1" id="KW-0812">Transmembrane</keyword>
<keyword evidence="2" id="KW-1185">Reference proteome</keyword>
<name>A0A915I7H5_ROMCU</name>
<accession>A0A915I7H5</accession>
<dbReference type="Proteomes" id="UP000887565">
    <property type="component" value="Unplaced"/>
</dbReference>
<dbReference type="AlphaFoldDB" id="A0A915I7H5"/>
<dbReference type="Gene3D" id="1.20.1070.10">
    <property type="entry name" value="Rhodopsin 7-helix transmembrane proteins"/>
    <property type="match status" value="1"/>
</dbReference>